<feature type="compositionally biased region" description="Low complexity" evidence="1">
    <location>
        <begin position="384"/>
        <end position="397"/>
    </location>
</feature>
<reference evidence="3" key="1">
    <citation type="journal article" date="2012" name="Science">
        <title>The Paleozoic origin of enzymatic lignin decomposition reconstructed from 31 fungal genomes.</title>
        <authorList>
            <person name="Floudas D."/>
            <person name="Binder M."/>
            <person name="Riley R."/>
            <person name="Barry K."/>
            <person name="Blanchette R.A."/>
            <person name="Henrissat B."/>
            <person name="Martinez A.T."/>
            <person name="Otillar R."/>
            <person name="Spatafora J.W."/>
            <person name="Yadav J.S."/>
            <person name="Aerts A."/>
            <person name="Benoit I."/>
            <person name="Boyd A."/>
            <person name="Carlson A."/>
            <person name="Copeland A."/>
            <person name="Coutinho P.M."/>
            <person name="de Vries R.P."/>
            <person name="Ferreira P."/>
            <person name="Findley K."/>
            <person name="Foster B."/>
            <person name="Gaskell J."/>
            <person name="Glotzer D."/>
            <person name="Gorecki P."/>
            <person name="Heitman J."/>
            <person name="Hesse C."/>
            <person name="Hori C."/>
            <person name="Igarashi K."/>
            <person name="Jurgens J.A."/>
            <person name="Kallen N."/>
            <person name="Kersten P."/>
            <person name="Kohler A."/>
            <person name="Kuees U."/>
            <person name="Kumar T.K.A."/>
            <person name="Kuo A."/>
            <person name="LaButti K."/>
            <person name="Larrondo L.F."/>
            <person name="Lindquist E."/>
            <person name="Ling A."/>
            <person name="Lombard V."/>
            <person name="Lucas S."/>
            <person name="Lundell T."/>
            <person name="Martin R."/>
            <person name="McLaughlin D.J."/>
            <person name="Morgenstern I."/>
            <person name="Morin E."/>
            <person name="Murat C."/>
            <person name="Nagy L.G."/>
            <person name="Nolan M."/>
            <person name="Ohm R.A."/>
            <person name="Patyshakuliyeva A."/>
            <person name="Rokas A."/>
            <person name="Ruiz-Duenas F.J."/>
            <person name="Sabat G."/>
            <person name="Salamov A."/>
            <person name="Samejima M."/>
            <person name="Schmutz J."/>
            <person name="Slot J.C."/>
            <person name="St John F."/>
            <person name="Stenlid J."/>
            <person name="Sun H."/>
            <person name="Sun S."/>
            <person name="Syed K."/>
            <person name="Tsang A."/>
            <person name="Wiebenga A."/>
            <person name="Young D."/>
            <person name="Pisabarro A."/>
            <person name="Eastwood D.C."/>
            <person name="Martin F."/>
            <person name="Cullen D."/>
            <person name="Grigoriev I.V."/>
            <person name="Hibbett D.S."/>
        </authorList>
    </citation>
    <scope>NUCLEOTIDE SEQUENCE [LARGE SCALE GENOMIC DNA]</scope>
    <source>
        <strain evidence="3">TFB10046</strain>
    </source>
</reference>
<feature type="region of interest" description="Disordered" evidence="1">
    <location>
        <begin position="23"/>
        <end position="52"/>
    </location>
</feature>
<gene>
    <name evidence="2" type="ORF">AURDEDRAFT_177822</name>
</gene>
<sequence length="525" mass="58652">MTEPIPPPVAGVVVATVDHGRLLAMDPYGSSPPDRGQESMPPAPDPTRPKPLPYELRRDLHRLAPEDEMVVVRHRWKDSYQPYEDRGLYSIYWSNRRSGFLWVAHNSRVPTMPAPPDYAGAVSCWCVDPVRNVREPRYGTSWSTFLAEPYLDHWFQRPYTQDVLAGAGPCPLRDEPGFLTQWSRDWIVLREGRYFWSKRFEGQMVMHESTDAQLAGALGVARDHIRSPTDGLATEAGMKEAWGRYLHELMKGRANLLERCVGRGEWRIVQQKDPALWASLKRDGYFTSAVGAWFVDAVARRSKLLDLMNQGLPVYYKWTPRLEELAPQLGLPPEARMRLFEPTPTGRVPSPRPGRDGSFPYPDTPNPGRRADQARAENVAADTRAASRPRPVAPSASGISSSTLRESQAIAPPENAAETPAEAPLVSAANTAPRPPGKTSENFPTAGRDYELVGRWSPHMRAADGLRLVPRPRIDGRFRGRVEGGAEMFQAERGHGLGDHRRAVLFISNGGLVSQFLDYTNQQGV</sequence>
<protein>
    <submittedName>
        <fullName evidence="2">Uncharacterized protein</fullName>
    </submittedName>
</protein>
<keyword evidence="3" id="KW-1185">Reference proteome</keyword>
<dbReference type="InParanoid" id="J0WMP9"/>
<feature type="compositionally biased region" description="Pro residues" evidence="1">
    <location>
        <begin position="41"/>
        <end position="52"/>
    </location>
</feature>
<evidence type="ECO:0000256" key="1">
    <source>
        <dbReference type="SAM" id="MobiDB-lite"/>
    </source>
</evidence>
<dbReference type="Proteomes" id="UP000006514">
    <property type="component" value="Unassembled WGS sequence"/>
</dbReference>
<feature type="region of interest" description="Disordered" evidence="1">
    <location>
        <begin position="339"/>
        <end position="446"/>
    </location>
</feature>
<proteinExistence type="predicted"/>
<feature type="compositionally biased region" description="Low complexity" evidence="1">
    <location>
        <begin position="409"/>
        <end position="424"/>
    </location>
</feature>
<evidence type="ECO:0000313" key="2">
    <source>
        <dbReference type="EMBL" id="EJD33095.1"/>
    </source>
</evidence>
<organism evidence="2 3">
    <name type="scientific">Auricularia subglabra (strain TFB-10046 / SS5)</name>
    <name type="common">White-rot fungus</name>
    <name type="synonym">Auricularia delicata (strain TFB10046)</name>
    <dbReference type="NCBI Taxonomy" id="717982"/>
    <lineage>
        <taxon>Eukaryota</taxon>
        <taxon>Fungi</taxon>
        <taxon>Dikarya</taxon>
        <taxon>Basidiomycota</taxon>
        <taxon>Agaricomycotina</taxon>
        <taxon>Agaricomycetes</taxon>
        <taxon>Auriculariales</taxon>
        <taxon>Auriculariaceae</taxon>
        <taxon>Auricularia</taxon>
    </lineage>
</organism>
<dbReference type="AlphaFoldDB" id="J0WMP9"/>
<evidence type="ECO:0000313" key="3">
    <source>
        <dbReference type="Proteomes" id="UP000006514"/>
    </source>
</evidence>
<accession>J0WMP9</accession>
<name>J0WMP9_AURST</name>
<dbReference type="EMBL" id="JH688442">
    <property type="protein sequence ID" value="EJD33095.1"/>
    <property type="molecule type" value="Genomic_DNA"/>
</dbReference>
<feature type="non-terminal residue" evidence="2">
    <location>
        <position position="525"/>
    </location>
</feature>
<dbReference type="KEGG" id="adl:AURDEDRAFT_177822"/>